<dbReference type="InterPro" id="IPR003675">
    <property type="entry name" value="Rce1/LyrA-like_dom"/>
</dbReference>
<name>A0A5B2WY58_9PSEU</name>
<dbReference type="GO" id="GO:0008237">
    <property type="term" value="F:metallopeptidase activity"/>
    <property type="evidence" value="ECO:0007669"/>
    <property type="project" value="UniProtKB-KW"/>
</dbReference>
<keyword evidence="1" id="KW-0812">Transmembrane</keyword>
<keyword evidence="4" id="KW-1185">Reference proteome</keyword>
<keyword evidence="3" id="KW-0378">Hydrolase</keyword>
<sequence length="136" mass="14710">MSASTSRSRVDSCSNGLLLRIRSWRTTSGSTTVPPLATGLIWAAWHYPPAFLGYVQFPHLLVGLAVWTVSFQLQEIILAWLRLHSGSIWPASLAHVGNNMVVPLGVVSGVILLRRQFAVRAPTPSRARRGAPATAG</sequence>
<dbReference type="GO" id="GO:0004175">
    <property type="term" value="F:endopeptidase activity"/>
    <property type="evidence" value="ECO:0007669"/>
    <property type="project" value="UniProtKB-ARBA"/>
</dbReference>
<protein>
    <submittedName>
        <fullName evidence="3">CPBP family intramembrane metalloprotease</fullName>
    </submittedName>
</protein>
<feature type="transmembrane region" description="Helical" evidence="1">
    <location>
        <begin position="60"/>
        <end position="81"/>
    </location>
</feature>
<proteinExistence type="predicted"/>
<dbReference type="GO" id="GO:0080120">
    <property type="term" value="P:CAAX-box protein maturation"/>
    <property type="evidence" value="ECO:0007669"/>
    <property type="project" value="UniProtKB-ARBA"/>
</dbReference>
<reference evidence="3 4" key="2">
    <citation type="submission" date="2019-09" db="EMBL/GenBank/DDBJ databases">
        <authorList>
            <person name="Jin C."/>
        </authorList>
    </citation>
    <scope>NUCLEOTIDE SEQUENCE [LARGE SCALE GENOMIC DNA]</scope>
    <source>
        <strain evidence="3 4">AN110305</strain>
    </source>
</reference>
<accession>A0A5B2WY58</accession>
<evidence type="ECO:0000313" key="3">
    <source>
        <dbReference type="EMBL" id="KAA2256008.1"/>
    </source>
</evidence>
<keyword evidence="1" id="KW-0472">Membrane</keyword>
<keyword evidence="3" id="KW-0645">Protease</keyword>
<reference evidence="3 4" key="1">
    <citation type="submission" date="2019-09" db="EMBL/GenBank/DDBJ databases">
        <title>Goodfellowia gen. nov., a new genus of the Pseudonocardineae related to Actinoalloteichus, containing Goodfellowia coeruleoviolacea gen. nov., comb. nov. gen. nov., comb. nov.</title>
        <authorList>
            <person name="Labeda D."/>
        </authorList>
    </citation>
    <scope>NUCLEOTIDE SEQUENCE [LARGE SCALE GENOMIC DNA]</scope>
    <source>
        <strain evidence="3 4">AN110305</strain>
    </source>
</reference>
<evidence type="ECO:0000256" key="1">
    <source>
        <dbReference type="SAM" id="Phobius"/>
    </source>
</evidence>
<dbReference type="OrthoDB" id="3693644at2"/>
<organism evidence="3 4">
    <name type="scientific">Solihabitans fulvus</name>
    <dbReference type="NCBI Taxonomy" id="1892852"/>
    <lineage>
        <taxon>Bacteria</taxon>
        <taxon>Bacillati</taxon>
        <taxon>Actinomycetota</taxon>
        <taxon>Actinomycetes</taxon>
        <taxon>Pseudonocardiales</taxon>
        <taxon>Pseudonocardiaceae</taxon>
        <taxon>Solihabitans</taxon>
    </lineage>
</organism>
<comment type="caution">
    <text evidence="3">The sequence shown here is derived from an EMBL/GenBank/DDBJ whole genome shotgun (WGS) entry which is preliminary data.</text>
</comment>
<dbReference type="EMBL" id="VUOB01000054">
    <property type="protein sequence ID" value="KAA2256008.1"/>
    <property type="molecule type" value="Genomic_DNA"/>
</dbReference>
<gene>
    <name evidence="3" type="ORF">F0L68_27425</name>
</gene>
<dbReference type="AlphaFoldDB" id="A0A5B2WY58"/>
<dbReference type="Pfam" id="PF02517">
    <property type="entry name" value="Rce1-like"/>
    <property type="match status" value="1"/>
</dbReference>
<feature type="transmembrane region" description="Helical" evidence="1">
    <location>
        <begin position="93"/>
        <end position="113"/>
    </location>
</feature>
<dbReference type="GO" id="GO:0006508">
    <property type="term" value="P:proteolysis"/>
    <property type="evidence" value="ECO:0007669"/>
    <property type="project" value="UniProtKB-KW"/>
</dbReference>
<keyword evidence="3" id="KW-0482">Metalloprotease</keyword>
<keyword evidence="1" id="KW-1133">Transmembrane helix</keyword>
<feature type="domain" description="CAAX prenyl protease 2/Lysostaphin resistance protein A-like" evidence="2">
    <location>
        <begin position="29"/>
        <end position="101"/>
    </location>
</feature>
<dbReference type="Proteomes" id="UP000323454">
    <property type="component" value="Unassembled WGS sequence"/>
</dbReference>
<evidence type="ECO:0000313" key="4">
    <source>
        <dbReference type="Proteomes" id="UP000323454"/>
    </source>
</evidence>
<evidence type="ECO:0000259" key="2">
    <source>
        <dbReference type="Pfam" id="PF02517"/>
    </source>
</evidence>